<dbReference type="SUPFAM" id="SSF53474">
    <property type="entry name" value="alpha/beta-Hydrolases"/>
    <property type="match status" value="1"/>
</dbReference>
<dbReference type="InterPro" id="IPR000073">
    <property type="entry name" value="AB_hydrolase_1"/>
</dbReference>
<dbReference type="PRINTS" id="PR00412">
    <property type="entry name" value="EPOXHYDRLASE"/>
</dbReference>
<protein>
    <submittedName>
        <fullName evidence="4">Pimeloyl-ACP methyl ester carboxylesterase</fullName>
    </submittedName>
</protein>
<dbReference type="RefSeq" id="WP_084192009.1">
    <property type="nucleotide sequence ID" value="NZ_FTMG01000001.1"/>
</dbReference>
<feature type="domain" description="AB hydrolase-1" evidence="3">
    <location>
        <begin position="86"/>
        <end position="200"/>
    </location>
</feature>
<comment type="caution">
    <text evidence="4">The sequence shown here is derived from an EMBL/GenBank/DDBJ whole genome shotgun (WGS) entry which is preliminary data.</text>
</comment>
<dbReference type="Pfam" id="PF00561">
    <property type="entry name" value="Abhydrolase_1"/>
    <property type="match status" value="1"/>
</dbReference>
<keyword evidence="2" id="KW-0732">Signal</keyword>
<sequence length="347" mass="38224">MKINANPANCYAMPSFNLLFKKCLTLLLMITLGLSAGTVYAQSTAKYSKAELSDAALIKSLPGFKNAYAEVNGVKLHYVIGGQGEPLVLLPGWPQTWWSFHQIMPQLAAKYKVIVVDIRGMGSSGRPESGYDKKNMAKDINDLIHTLGFQKAFISGHDIGAQVAFAVAANYPEVTAKLILMDVPHPDDTFAATLMLPALGTPTDKLDENHPFLWWFAFNQMKGMPEKLLAGRVRLVQDAVFKYLLYNEAALSELDREVYAAAYDSPGGVRAGNAWYQAFPQDIADYKNYNKVTMPVLGIGGPGYNWLNYVLPNKATDVKVVKVEGSGHFVAEEKPKATADFMIDFLK</sequence>
<dbReference type="InterPro" id="IPR029058">
    <property type="entry name" value="AB_hydrolase_fold"/>
</dbReference>
<dbReference type="EMBL" id="JACHCB010000001">
    <property type="protein sequence ID" value="MBB6107772.1"/>
    <property type="molecule type" value="Genomic_DNA"/>
</dbReference>
<dbReference type="PANTHER" id="PTHR43329">
    <property type="entry name" value="EPOXIDE HYDROLASE"/>
    <property type="match status" value="1"/>
</dbReference>
<keyword evidence="1" id="KW-0378">Hydrolase</keyword>
<name>A0ABR6PDE7_9SPHI</name>
<evidence type="ECO:0000259" key="3">
    <source>
        <dbReference type="Pfam" id="PF00561"/>
    </source>
</evidence>
<accession>A0ABR6PDE7</accession>
<dbReference type="Proteomes" id="UP000541583">
    <property type="component" value="Unassembled WGS sequence"/>
</dbReference>
<keyword evidence="5" id="KW-1185">Reference proteome</keyword>
<evidence type="ECO:0000313" key="4">
    <source>
        <dbReference type="EMBL" id="MBB6107772.1"/>
    </source>
</evidence>
<evidence type="ECO:0000313" key="5">
    <source>
        <dbReference type="Proteomes" id="UP000541583"/>
    </source>
</evidence>
<feature type="signal peptide" evidence="2">
    <location>
        <begin position="1"/>
        <end position="41"/>
    </location>
</feature>
<gene>
    <name evidence="4" type="ORF">HDF23_000502</name>
</gene>
<dbReference type="PRINTS" id="PR00111">
    <property type="entry name" value="ABHYDROLASE"/>
</dbReference>
<dbReference type="Gene3D" id="3.40.50.1820">
    <property type="entry name" value="alpha/beta hydrolase"/>
    <property type="match status" value="1"/>
</dbReference>
<reference evidence="4 5" key="1">
    <citation type="submission" date="2020-08" db="EMBL/GenBank/DDBJ databases">
        <title>Genomic Encyclopedia of Type Strains, Phase IV (KMG-V): Genome sequencing to study the core and pangenomes of soil and plant-associated prokaryotes.</title>
        <authorList>
            <person name="Whitman W."/>
        </authorList>
    </citation>
    <scope>NUCLEOTIDE SEQUENCE [LARGE SCALE GENOMIC DNA]</scope>
    <source>
        <strain evidence="4 5">ANJLi2</strain>
    </source>
</reference>
<feature type="chain" id="PRO_5046894399" evidence="2">
    <location>
        <begin position="42"/>
        <end position="347"/>
    </location>
</feature>
<evidence type="ECO:0000256" key="1">
    <source>
        <dbReference type="ARBA" id="ARBA00022801"/>
    </source>
</evidence>
<organism evidence="4 5">
    <name type="scientific">Mucilaginibacter lappiensis</name>
    <dbReference type="NCBI Taxonomy" id="354630"/>
    <lineage>
        <taxon>Bacteria</taxon>
        <taxon>Pseudomonadati</taxon>
        <taxon>Bacteroidota</taxon>
        <taxon>Sphingobacteriia</taxon>
        <taxon>Sphingobacteriales</taxon>
        <taxon>Sphingobacteriaceae</taxon>
        <taxon>Mucilaginibacter</taxon>
    </lineage>
</organism>
<proteinExistence type="predicted"/>
<dbReference type="InterPro" id="IPR000639">
    <property type="entry name" value="Epox_hydrolase-like"/>
</dbReference>
<evidence type="ECO:0000256" key="2">
    <source>
        <dbReference type="SAM" id="SignalP"/>
    </source>
</evidence>